<proteinExistence type="predicted"/>
<dbReference type="Proteomes" id="UP000267536">
    <property type="component" value="Unassembled WGS sequence"/>
</dbReference>
<dbReference type="PROSITE" id="PS50077">
    <property type="entry name" value="HEAT_REPEAT"/>
    <property type="match status" value="1"/>
</dbReference>
<name>A0A3N4G693_9ACTN</name>
<protein>
    <submittedName>
        <fullName evidence="1">HEAT repeat domain-containing protein</fullName>
    </submittedName>
</protein>
<evidence type="ECO:0000313" key="2">
    <source>
        <dbReference type="Proteomes" id="UP000267536"/>
    </source>
</evidence>
<dbReference type="EMBL" id="RKMH01000012">
    <property type="protein sequence ID" value="RPA58332.1"/>
    <property type="molecule type" value="Genomic_DNA"/>
</dbReference>
<keyword evidence="2" id="KW-1185">Reference proteome</keyword>
<dbReference type="AlphaFoldDB" id="A0A3N4G693"/>
<gene>
    <name evidence="1" type="ORF">EF294_16460</name>
</gene>
<dbReference type="OrthoDB" id="4539504at2"/>
<reference evidence="1 2" key="1">
    <citation type="submission" date="2018-11" db="EMBL/GenBank/DDBJ databases">
        <title>Draft genome sequence of Gordonia sp. RS15-1S isolated from rice stems.</title>
        <authorList>
            <person name="Muangham S."/>
        </authorList>
    </citation>
    <scope>NUCLEOTIDE SEQUENCE [LARGE SCALE GENOMIC DNA]</scope>
    <source>
        <strain evidence="1 2">RS15-1S</strain>
    </source>
</reference>
<organism evidence="1 2">
    <name type="scientific">Gordonia oryzae</name>
    <dbReference type="NCBI Taxonomy" id="2487349"/>
    <lineage>
        <taxon>Bacteria</taxon>
        <taxon>Bacillati</taxon>
        <taxon>Actinomycetota</taxon>
        <taxon>Actinomycetes</taxon>
        <taxon>Mycobacteriales</taxon>
        <taxon>Gordoniaceae</taxon>
        <taxon>Gordonia</taxon>
    </lineage>
</organism>
<dbReference type="InterPro" id="IPR011989">
    <property type="entry name" value="ARM-like"/>
</dbReference>
<accession>A0A3N4G693</accession>
<evidence type="ECO:0000313" key="1">
    <source>
        <dbReference type="EMBL" id="RPA58332.1"/>
    </source>
</evidence>
<dbReference type="Gene3D" id="1.25.10.10">
    <property type="entry name" value="Leucine-rich Repeat Variant"/>
    <property type="match status" value="1"/>
</dbReference>
<dbReference type="InterPro" id="IPR016024">
    <property type="entry name" value="ARM-type_fold"/>
</dbReference>
<comment type="caution">
    <text evidence="1">The sequence shown here is derived from an EMBL/GenBank/DDBJ whole genome shotgun (WGS) entry which is preliminary data.</text>
</comment>
<dbReference type="SUPFAM" id="SSF48371">
    <property type="entry name" value="ARM repeat"/>
    <property type="match status" value="1"/>
</dbReference>
<sequence length="214" mass="23938">MPPSPEWIAAHAALSSDITRIGKRNGLRFQTMADLVNTDERYPALVPLIIDWVRHVEEKSGLKDPRELANFRDGLYRSLTTIDAMGTDAVPLLMDQYYLDPRLPEVNAYAVGNALRYLAVPSDFDNMAKLGADRSLGSGRAAILEWLVNQGLPEGLQIVVDQLDDPSVRALGIKYIRQFKPLPSGLRPVIEQYLDDSDSEVRKQARATLKRLPK</sequence>
<dbReference type="InterPro" id="IPR021133">
    <property type="entry name" value="HEAT_type_2"/>
</dbReference>